<dbReference type="EMBL" id="QGGR01000043">
    <property type="protein sequence ID" value="PWK29802.1"/>
    <property type="molecule type" value="Genomic_DNA"/>
</dbReference>
<dbReference type="RefSeq" id="WP_109602859.1">
    <property type="nucleotide sequence ID" value="NZ_BONA01000106.1"/>
</dbReference>
<feature type="transmembrane region" description="Helical" evidence="1">
    <location>
        <begin position="152"/>
        <end position="174"/>
    </location>
</feature>
<gene>
    <name evidence="2" type="ORF">BC793_14325</name>
</gene>
<reference evidence="2 3" key="1">
    <citation type="submission" date="2018-05" db="EMBL/GenBank/DDBJ databases">
        <title>Genomic Encyclopedia of Archaeal and Bacterial Type Strains, Phase II (KMG-II): from individual species to whole genera.</title>
        <authorList>
            <person name="Goeker M."/>
        </authorList>
    </citation>
    <scope>NUCLEOTIDE SEQUENCE [LARGE SCALE GENOMIC DNA]</scope>
    <source>
        <strain evidence="2 3">DSM 45184</strain>
    </source>
</reference>
<feature type="transmembrane region" description="Helical" evidence="1">
    <location>
        <begin position="32"/>
        <end position="51"/>
    </location>
</feature>
<evidence type="ECO:0000313" key="3">
    <source>
        <dbReference type="Proteomes" id="UP000245697"/>
    </source>
</evidence>
<name>A0A316EI19_9ACTN</name>
<evidence type="ECO:0000313" key="2">
    <source>
        <dbReference type="EMBL" id="PWK29802.1"/>
    </source>
</evidence>
<dbReference type="Proteomes" id="UP000245697">
    <property type="component" value="Unassembled WGS sequence"/>
</dbReference>
<dbReference type="OrthoDB" id="4207230at2"/>
<feature type="transmembrane region" description="Helical" evidence="1">
    <location>
        <begin position="71"/>
        <end position="91"/>
    </location>
</feature>
<keyword evidence="1" id="KW-0812">Transmembrane</keyword>
<feature type="transmembrane region" description="Helical" evidence="1">
    <location>
        <begin position="112"/>
        <end position="140"/>
    </location>
</feature>
<protein>
    <submittedName>
        <fullName evidence="2">Uncharacterized protein</fullName>
    </submittedName>
</protein>
<dbReference type="AlphaFoldDB" id="A0A316EI19"/>
<keyword evidence="1" id="KW-1133">Transmembrane helix</keyword>
<sequence>MSMHGEMRNTVVAIRRPEIPPPPRRAVTAGRIAALAATVGFMPLHAVWAAGIPLFAEAERFRVWHADGGGLYLWTLMALAVLPAVYAYALIRPWGLEFPRWTPWAGRRVPRMLLIVPGYALVGALGGYTALAVVLTVVQWGSPDTIFNPWTGVYGIVQFTVWVVALAVATRSYARRTRVRD</sequence>
<keyword evidence="3" id="KW-1185">Reference proteome</keyword>
<organism evidence="2 3">
    <name type="scientific">Actinoplanes xinjiangensis</name>
    <dbReference type="NCBI Taxonomy" id="512350"/>
    <lineage>
        <taxon>Bacteria</taxon>
        <taxon>Bacillati</taxon>
        <taxon>Actinomycetota</taxon>
        <taxon>Actinomycetes</taxon>
        <taxon>Micromonosporales</taxon>
        <taxon>Micromonosporaceae</taxon>
        <taxon>Actinoplanes</taxon>
    </lineage>
</organism>
<accession>A0A316EI19</accession>
<keyword evidence="1" id="KW-0472">Membrane</keyword>
<comment type="caution">
    <text evidence="2">The sequence shown here is derived from an EMBL/GenBank/DDBJ whole genome shotgun (WGS) entry which is preliminary data.</text>
</comment>
<evidence type="ECO:0000256" key="1">
    <source>
        <dbReference type="SAM" id="Phobius"/>
    </source>
</evidence>
<proteinExistence type="predicted"/>